<protein>
    <submittedName>
        <fullName evidence="1">Uncharacterized protein</fullName>
    </submittedName>
</protein>
<evidence type="ECO:0000313" key="2">
    <source>
        <dbReference type="Proteomes" id="UP000886998"/>
    </source>
</evidence>
<dbReference type="EMBL" id="BMAV01013655">
    <property type="protein sequence ID" value="GFY61461.1"/>
    <property type="molecule type" value="Genomic_DNA"/>
</dbReference>
<evidence type="ECO:0000313" key="1">
    <source>
        <dbReference type="EMBL" id="GFY61461.1"/>
    </source>
</evidence>
<gene>
    <name evidence="1" type="primary">EVAR_99882_1</name>
    <name evidence="1" type="ORF">TNIN_340741</name>
</gene>
<dbReference type="OrthoDB" id="6737911at2759"/>
<keyword evidence="2" id="KW-1185">Reference proteome</keyword>
<dbReference type="PANTHER" id="PTHR46704">
    <property type="entry name" value="CXC DOMAIN-CONTAINING PROTEIN-RELATED"/>
    <property type="match status" value="1"/>
</dbReference>
<dbReference type="Proteomes" id="UP000886998">
    <property type="component" value="Unassembled WGS sequence"/>
</dbReference>
<name>A0A8X6XY36_9ARAC</name>
<dbReference type="PANTHER" id="PTHR46704:SF9">
    <property type="entry name" value="BHLH DOMAIN-CONTAINING PROTEIN"/>
    <property type="match status" value="1"/>
</dbReference>
<sequence>MISQFKSPRIDIVFDQYFTPSIKDCERLRRNETTSTVSIGPNQIRHHNFAGELKNTQFKEALVKFFIDHWANDNISIEESLFCEEHEEADTRIIYHICQISVDAQGVVHCSDSDILIILLGNLDHLNASLKLWIQWGVGNYERLISINDLYQDLGISLLKALPCFHAITGCDYTPAFFRKGKLRPFKLLEKSVEYQLACQEIVTDDEDERKFAT</sequence>
<dbReference type="AlphaFoldDB" id="A0A8X6XY36"/>
<accession>A0A8X6XY36</accession>
<reference evidence="1" key="1">
    <citation type="submission" date="2020-08" db="EMBL/GenBank/DDBJ databases">
        <title>Multicomponent nature underlies the extraordinary mechanical properties of spider dragline silk.</title>
        <authorList>
            <person name="Kono N."/>
            <person name="Nakamura H."/>
            <person name="Mori M."/>
            <person name="Yoshida Y."/>
            <person name="Ohtoshi R."/>
            <person name="Malay A.D."/>
            <person name="Moran D.A.P."/>
            <person name="Tomita M."/>
            <person name="Numata K."/>
            <person name="Arakawa K."/>
        </authorList>
    </citation>
    <scope>NUCLEOTIDE SEQUENCE</scope>
</reference>
<proteinExistence type="predicted"/>
<organism evidence="1 2">
    <name type="scientific">Trichonephila inaurata madagascariensis</name>
    <dbReference type="NCBI Taxonomy" id="2747483"/>
    <lineage>
        <taxon>Eukaryota</taxon>
        <taxon>Metazoa</taxon>
        <taxon>Ecdysozoa</taxon>
        <taxon>Arthropoda</taxon>
        <taxon>Chelicerata</taxon>
        <taxon>Arachnida</taxon>
        <taxon>Araneae</taxon>
        <taxon>Araneomorphae</taxon>
        <taxon>Entelegynae</taxon>
        <taxon>Araneoidea</taxon>
        <taxon>Nephilidae</taxon>
        <taxon>Trichonephila</taxon>
        <taxon>Trichonephila inaurata</taxon>
    </lineage>
</organism>
<comment type="caution">
    <text evidence="1">The sequence shown here is derived from an EMBL/GenBank/DDBJ whole genome shotgun (WGS) entry which is preliminary data.</text>
</comment>